<dbReference type="PANTHER" id="PTHR12705:SF0">
    <property type="entry name" value="ORIGIN RECOGNITION COMPLEX SUBUNIT 5"/>
    <property type="match status" value="1"/>
</dbReference>
<dbReference type="STRING" id="6265.A0A0B2VB00"/>
<evidence type="ECO:0000313" key="3">
    <source>
        <dbReference type="EMBL" id="KHN80681.1"/>
    </source>
</evidence>
<dbReference type="EMBL" id="JPKZ01001694">
    <property type="protein sequence ID" value="KHN80681.1"/>
    <property type="molecule type" value="Genomic_DNA"/>
</dbReference>
<evidence type="ECO:0000256" key="1">
    <source>
        <dbReference type="SAM" id="MobiDB-lite"/>
    </source>
</evidence>
<sequence length="410" mass="47124">MEMRDSEKMKQIEALLCSKCSNLTHIHLYGLPSTNRDLVLNEVIDDLEQHEKAVFVHVNCVLVEGSSRCLCQEIISRLPDSSVGYRINSLQQLFDHIESLLDLHATAKILAIVFTYAEALLRFSSTYLRALFASPKKYSGRVKLVTVSHLPWSNFESVERLSEPLQFAFRSLSKDELLHILCKKVQYGEKFLRLILDTVYQVCRDAKQLEHLVETFWKQNEQICKVFCESETQTTSADYKALQPKLRRCCEDLFYRFDTHSIHQVGGDLVSLPSCVKFLLIAAYCASYNPSSTDRRFFTKNHGKQKRKSVAANRDRNDSAHECGPKSFDLQRLLFIYLSFLEMYGVRKTSCSDIHTQVCELCRMGYLSKTSADSNLDIPKFKCVASFETLSRIAESLDITLIDYLFDFTV</sequence>
<dbReference type="PANTHER" id="PTHR12705">
    <property type="entry name" value="ORIGIN RECOGNITION COMPLEX SUBUNIT 5"/>
    <property type="match status" value="1"/>
</dbReference>
<dbReference type="InterPro" id="IPR020796">
    <property type="entry name" value="ORC5"/>
</dbReference>
<dbReference type="InterPro" id="IPR027417">
    <property type="entry name" value="P-loop_NTPase"/>
</dbReference>
<dbReference type="GO" id="GO:0006270">
    <property type="term" value="P:DNA replication initiation"/>
    <property type="evidence" value="ECO:0007669"/>
    <property type="project" value="TreeGrafter"/>
</dbReference>
<dbReference type="Proteomes" id="UP000031036">
    <property type="component" value="Unassembled WGS sequence"/>
</dbReference>
<protein>
    <submittedName>
        <fullName evidence="3">Origin recognition complex subunit 5</fullName>
    </submittedName>
</protein>
<dbReference type="GO" id="GO:0003688">
    <property type="term" value="F:DNA replication origin binding"/>
    <property type="evidence" value="ECO:0007669"/>
    <property type="project" value="TreeGrafter"/>
</dbReference>
<comment type="caution">
    <text evidence="3">The sequence shown here is derived from an EMBL/GenBank/DDBJ whole genome shotgun (WGS) entry which is preliminary data.</text>
</comment>
<dbReference type="OMA" id="FFTKNHG"/>
<organism evidence="3 4">
    <name type="scientific">Toxocara canis</name>
    <name type="common">Canine roundworm</name>
    <dbReference type="NCBI Taxonomy" id="6265"/>
    <lineage>
        <taxon>Eukaryota</taxon>
        <taxon>Metazoa</taxon>
        <taxon>Ecdysozoa</taxon>
        <taxon>Nematoda</taxon>
        <taxon>Chromadorea</taxon>
        <taxon>Rhabditida</taxon>
        <taxon>Spirurina</taxon>
        <taxon>Ascaridomorpha</taxon>
        <taxon>Ascaridoidea</taxon>
        <taxon>Toxocaridae</taxon>
        <taxon>Toxocara</taxon>
    </lineage>
</organism>
<feature type="region of interest" description="Disordered" evidence="1">
    <location>
        <begin position="301"/>
        <end position="321"/>
    </location>
</feature>
<reference evidence="3 4" key="1">
    <citation type="submission" date="2014-11" db="EMBL/GenBank/DDBJ databases">
        <title>Genetic blueprint of the zoonotic pathogen Toxocara canis.</title>
        <authorList>
            <person name="Zhu X.-Q."/>
            <person name="Korhonen P.K."/>
            <person name="Cai H."/>
            <person name="Young N.D."/>
            <person name="Nejsum P."/>
            <person name="von Samson-Himmelstjerna G."/>
            <person name="Boag P.R."/>
            <person name="Tan P."/>
            <person name="Li Q."/>
            <person name="Min J."/>
            <person name="Yang Y."/>
            <person name="Wang X."/>
            <person name="Fang X."/>
            <person name="Hall R.S."/>
            <person name="Hofmann A."/>
            <person name="Sternberg P.W."/>
            <person name="Jex A.R."/>
            <person name="Gasser R.B."/>
        </authorList>
    </citation>
    <scope>NUCLEOTIDE SEQUENCE [LARGE SCALE GENOMIC DNA]</scope>
    <source>
        <strain evidence="3">PN_DK_2014</strain>
    </source>
</reference>
<name>A0A0B2VB00_TOXCA</name>
<dbReference type="Pfam" id="PF14630">
    <property type="entry name" value="ORC5_C"/>
    <property type="match status" value="1"/>
</dbReference>
<dbReference type="InterPro" id="IPR047088">
    <property type="entry name" value="ORC5_C"/>
</dbReference>
<evidence type="ECO:0000259" key="2">
    <source>
        <dbReference type="Pfam" id="PF14630"/>
    </source>
</evidence>
<dbReference type="Gene3D" id="3.40.50.300">
    <property type="entry name" value="P-loop containing nucleotide triphosphate hydrolases"/>
    <property type="match status" value="1"/>
</dbReference>
<evidence type="ECO:0000313" key="4">
    <source>
        <dbReference type="Proteomes" id="UP000031036"/>
    </source>
</evidence>
<proteinExistence type="predicted"/>
<dbReference type="OrthoDB" id="365981at2759"/>
<dbReference type="AlphaFoldDB" id="A0A0B2VB00"/>
<accession>A0A0B2VB00</accession>
<keyword evidence="4" id="KW-1185">Reference proteome</keyword>
<dbReference type="GO" id="GO:0005664">
    <property type="term" value="C:nuclear origin of replication recognition complex"/>
    <property type="evidence" value="ECO:0007669"/>
    <property type="project" value="TreeGrafter"/>
</dbReference>
<gene>
    <name evidence="3" type="primary">Orc5</name>
    <name evidence="3" type="ORF">Tcan_16580</name>
</gene>
<feature type="domain" description="Origin recognition complex subunit 5 C-terminal" evidence="2">
    <location>
        <begin position="272"/>
        <end position="405"/>
    </location>
</feature>